<reference evidence="2" key="1">
    <citation type="submission" date="2023-05" db="EMBL/GenBank/DDBJ databases">
        <authorList>
            <person name="Stuckert A."/>
        </authorList>
    </citation>
    <scope>NUCLEOTIDE SEQUENCE</scope>
</reference>
<evidence type="ECO:0000313" key="3">
    <source>
        <dbReference type="Proteomes" id="UP001162483"/>
    </source>
</evidence>
<keyword evidence="3" id="KW-1185">Reference proteome</keyword>
<dbReference type="Pfam" id="PF00307">
    <property type="entry name" value="CH"/>
    <property type="match status" value="1"/>
</dbReference>
<dbReference type="SUPFAM" id="SSF47576">
    <property type="entry name" value="Calponin-homology domain, CH-domain"/>
    <property type="match status" value="1"/>
</dbReference>
<sequence>RFLGRGHGGQSQGLRLVEDKWSPVGLSHDCSDSVVCAVYSPPPTGVLSAPTMMSAARTLQQWCAQQCDGYPGVRITDLTSSFRDGLAFCALIHRQRPDLIDFGALSKENVFENNRL</sequence>
<protein>
    <recommendedName>
        <fullName evidence="1">Calponin-homology (CH) domain-containing protein</fullName>
    </recommendedName>
</protein>
<evidence type="ECO:0000313" key="2">
    <source>
        <dbReference type="EMBL" id="CAI9566918.1"/>
    </source>
</evidence>
<dbReference type="InterPro" id="IPR050540">
    <property type="entry name" value="F-actin_Monoox_Mical"/>
</dbReference>
<feature type="non-terminal residue" evidence="2">
    <location>
        <position position="1"/>
    </location>
</feature>
<dbReference type="Proteomes" id="UP001162483">
    <property type="component" value="Unassembled WGS sequence"/>
</dbReference>
<dbReference type="PANTHER" id="PTHR23167">
    <property type="entry name" value="CALPONIN HOMOLOGY DOMAIN-CONTAINING PROTEIN DDB_G0272472-RELATED"/>
    <property type="match status" value="1"/>
</dbReference>
<proteinExistence type="predicted"/>
<dbReference type="PROSITE" id="PS50021">
    <property type="entry name" value="CH"/>
    <property type="match status" value="1"/>
</dbReference>
<dbReference type="PANTHER" id="PTHR23167:SF89">
    <property type="entry name" value="MICAL-LIKE PROTEIN 1"/>
    <property type="match status" value="1"/>
</dbReference>
<feature type="domain" description="Calponin-homology (CH)" evidence="1">
    <location>
        <begin position="53"/>
        <end position="116"/>
    </location>
</feature>
<dbReference type="InterPro" id="IPR036872">
    <property type="entry name" value="CH_dom_sf"/>
</dbReference>
<dbReference type="InterPro" id="IPR001715">
    <property type="entry name" value="CH_dom"/>
</dbReference>
<comment type="caution">
    <text evidence="2">The sequence shown here is derived from an EMBL/GenBank/DDBJ whole genome shotgun (WGS) entry which is preliminary data.</text>
</comment>
<dbReference type="EMBL" id="CATNWA010014077">
    <property type="protein sequence ID" value="CAI9566918.1"/>
    <property type="molecule type" value="Genomic_DNA"/>
</dbReference>
<organism evidence="2 3">
    <name type="scientific">Staurois parvus</name>
    <dbReference type="NCBI Taxonomy" id="386267"/>
    <lineage>
        <taxon>Eukaryota</taxon>
        <taxon>Metazoa</taxon>
        <taxon>Chordata</taxon>
        <taxon>Craniata</taxon>
        <taxon>Vertebrata</taxon>
        <taxon>Euteleostomi</taxon>
        <taxon>Amphibia</taxon>
        <taxon>Batrachia</taxon>
        <taxon>Anura</taxon>
        <taxon>Neobatrachia</taxon>
        <taxon>Ranoidea</taxon>
        <taxon>Ranidae</taxon>
        <taxon>Staurois</taxon>
    </lineage>
</organism>
<evidence type="ECO:0000259" key="1">
    <source>
        <dbReference type="PROSITE" id="PS50021"/>
    </source>
</evidence>
<feature type="non-terminal residue" evidence="2">
    <location>
        <position position="116"/>
    </location>
</feature>
<dbReference type="Gene3D" id="1.10.418.10">
    <property type="entry name" value="Calponin-like domain"/>
    <property type="match status" value="1"/>
</dbReference>
<name>A0ABN9D336_9NEOB</name>
<gene>
    <name evidence="2" type="ORF">SPARVUS_LOCUS6470191</name>
</gene>
<accession>A0ABN9D336</accession>